<reference evidence="2 3" key="1">
    <citation type="submission" date="2021-03" db="EMBL/GenBank/DDBJ databases">
        <title>The complete genome sequence of Acetobacter suratthaniensis TBRC 1719.</title>
        <authorList>
            <person name="Charoenyingcharoen P."/>
            <person name="Yukphan P."/>
        </authorList>
    </citation>
    <scope>NUCLEOTIDE SEQUENCE [LARGE SCALE GENOMIC DNA]</scope>
    <source>
        <strain evidence="2 3">TBRC 1719</strain>
    </source>
</reference>
<comment type="caution">
    <text evidence="2">The sequence shown here is derived from an EMBL/GenBank/DDBJ whole genome shotgun (WGS) entry which is preliminary data.</text>
</comment>
<proteinExistence type="inferred from homology"/>
<keyword evidence="3" id="KW-1185">Reference proteome</keyword>
<organism evidence="2 3">
    <name type="scientific">Acetobacter suratthaniensis</name>
    <dbReference type="NCBI Taxonomy" id="1502841"/>
    <lineage>
        <taxon>Bacteria</taxon>
        <taxon>Pseudomonadati</taxon>
        <taxon>Pseudomonadota</taxon>
        <taxon>Alphaproteobacteria</taxon>
        <taxon>Acetobacterales</taxon>
        <taxon>Acetobacteraceae</taxon>
        <taxon>Acetobacter</taxon>
    </lineage>
</organism>
<name>A0ABS3LPU2_9PROT</name>
<sequence length="80" mass="9103">MQTVNLVEAKTHLSQLVEQAMQGEPVRIMRRGKVIAQINSIVRERKPVDLHMLRALTESMTPQTVSAGESLRAMRDEARY</sequence>
<dbReference type="Proteomes" id="UP000664399">
    <property type="component" value="Unassembled WGS sequence"/>
</dbReference>
<evidence type="ECO:0000313" key="3">
    <source>
        <dbReference type="Proteomes" id="UP000664399"/>
    </source>
</evidence>
<protein>
    <submittedName>
        <fullName evidence="2">Type II toxin-antitoxin system prevent-host-death family antitoxin</fullName>
    </submittedName>
</protein>
<accession>A0ABS3LPU2</accession>
<dbReference type="Gene3D" id="3.40.1620.10">
    <property type="entry name" value="YefM-like domain"/>
    <property type="match status" value="1"/>
</dbReference>
<dbReference type="SUPFAM" id="SSF143120">
    <property type="entry name" value="YefM-like"/>
    <property type="match status" value="1"/>
</dbReference>
<dbReference type="NCBIfam" id="TIGR01552">
    <property type="entry name" value="phd_fam"/>
    <property type="match status" value="1"/>
</dbReference>
<gene>
    <name evidence="2" type="ORF">J2D75_13055</name>
</gene>
<comment type="similarity">
    <text evidence="1">Belongs to the phD/YefM antitoxin family.</text>
</comment>
<evidence type="ECO:0000256" key="1">
    <source>
        <dbReference type="ARBA" id="ARBA00009981"/>
    </source>
</evidence>
<dbReference type="RefSeq" id="WP_207855258.1">
    <property type="nucleotide sequence ID" value="NZ_JAFVMG010000020.1"/>
</dbReference>
<dbReference type="InterPro" id="IPR036165">
    <property type="entry name" value="YefM-like_sf"/>
</dbReference>
<evidence type="ECO:0000313" key="2">
    <source>
        <dbReference type="EMBL" id="MBO1329398.1"/>
    </source>
</evidence>
<dbReference type="EMBL" id="JAFVMG010000020">
    <property type="protein sequence ID" value="MBO1329398.1"/>
    <property type="molecule type" value="Genomic_DNA"/>
</dbReference>